<dbReference type="PANTHER" id="PTHR30289:SF1">
    <property type="entry name" value="PEBP (PHOSPHATIDYLETHANOLAMINE-BINDING PROTEIN) FAMILY PROTEIN"/>
    <property type="match status" value="1"/>
</dbReference>
<dbReference type="EMBL" id="VSTH01000014">
    <property type="protein sequence ID" value="TYO68032.1"/>
    <property type="molecule type" value="Genomic_DNA"/>
</dbReference>
<dbReference type="InterPro" id="IPR036610">
    <property type="entry name" value="PEBP-like_sf"/>
</dbReference>
<keyword evidence="3" id="KW-1185">Reference proteome</keyword>
<dbReference type="Proteomes" id="UP000324797">
    <property type="component" value="Unassembled WGS sequence"/>
</dbReference>
<proteinExistence type="predicted"/>
<reference evidence="2 3" key="1">
    <citation type="submission" date="2019-08" db="EMBL/GenBank/DDBJ databases">
        <title>Bradyrhizobium hipponensis sp. nov., a rhizobium isolated from a Lupinus angustifolius root nodule in Tunisia.</title>
        <authorList>
            <person name="Off K."/>
            <person name="Rejili M."/>
            <person name="Mars M."/>
            <person name="Brachmann A."/>
            <person name="Marin M."/>
        </authorList>
    </citation>
    <scope>NUCLEOTIDE SEQUENCE [LARGE SCALE GENOMIC DNA]</scope>
    <source>
        <strain evidence="3">aSej3</strain>
    </source>
</reference>
<organism evidence="2 3">
    <name type="scientific">Bradyrhizobium hipponense</name>
    <dbReference type="NCBI Taxonomy" id="2605638"/>
    <lineage>
        <taxon>Bacteria</taxon>
        <taxon>Pseudomonadati</taxon>
        <taxon>Pseudomonadota</taxon>
        <taxon>Alphaproteobacteria</taxon>
        <taxon>Hyphomicrobiales</taxon>
        <taxon>Nitrobacteraceae</taxon>
        <taxon>Bradyrhizobium</taxon>
    </lineage>
</organism>
<dbReference type="NCBIfam" id="TIGR00481">
    <property type="entry name" value="YbhB/YbcL family Raf kinase inhibitor-like protein"/>
    <property type="match status" value="1"/>
</dbReference>
<dbReference type="SUPFAM" id="SSF49777">
    <property type="entry name" value="PEBP-like"/>
    <property type="match status" value="1"/>
</dbReference>
<protein>
    <submittedName>
        <fullName evidence="2">YbhB/YbcL family Raf kinase inhibitor-like protein</fullName>
    </submittedName>
</protein>
<evidence type="ECO:0000313" key="2">
    <source>
        <dbReference type="EMBL" id="TYO68032.1"/>
    </source>
</evidence>
<evidence type="ECO:0000313" key="3">
    <source>
        <dbReference type="Proteomes" id="UP000324797"/>
    </source>
</evidence>
<dbReference type="InterPro" id="IPR008914">
    <property type="entry name" value="PEBP"/>
</dbReference>
<accession>A0A5S4YVT3</accession>
<feature type="region of interest" description="Disordered" evidence="1">
    <location>
        <begin position="1"/>
        <end position="36"/>
    </location>
</feature>
<dbReference type="PANTHER" id="PTHR30289">
    <property type="entry name" value="UNCHARACTERIZED PROTEIN YBCL-RELATED"/>
    <property type="match status" value="1"/>
</dbReference>
<dbReference type="Pfam" id="PF01161">
    <property type="entry name" value="PBP"/>
    <property type="match status" value="1"/>
</dbReference>
<dbReference type="AlphaFoldDB" id="A0A5S4YVT3"/>
<evidence type="ECO:0000256" key="1">
    <source>
        <dbReference type="SAM" id="MobiDB-lite"/>
    </source>
</evidence>
<dbReference type="Gene3D" id="3.90.280.10">
    <property type="entry name" value="PEBP-like"/>
    <property type="match status" value="1"/>
</dbReference>
<dbReference type="InterPro" id="IPR005247">
    <property type="entry name" value="YbhB_YbcL/LppC-like"/>
</dbReference>
<comment type="caution">
    <text evidence="2">The sequence shown here is derived from an EMBL/GenBank/DDBJ whole genome shotgun (WGS) entry which is preliminary data.</text>
</comment>
<gene>
    <name evidence="2" type="ORF">FXV83_03135</name>
</gene>
<dbReference type="CDD" id="cd00865">
    <property type="entry name" value="PEBP_bact_arch"/>
    <property type="match status" value="1"/>
</dbReference>
<sequence>MTFSLKSSAFGDGGRIPAKYTPDEDDLSPPLEWSDPPVGTKSFALVVEDPDAPSGTFHHWGLYNIMGERTLLPEGIGHGAKTNAKTNAKTSAKTKTERLGKGINDFGEPRYHGPAPPKGHGTHHYHFKLAALDVESLSRAPEMSVADIWKSAEKHMLGQAELIGIYSR</sequence>
<name>A0A5S4YVT3_9BRAD</name>